<evidence type="ECO:0000256" key="3">
    <source>
        <dbReference type="ARBA" id="ARBA00022448"/>
    </source>
</evidence>
<evidence type="ECO:0000313" key="12">
    <source>
        <dbReference type="Proteomes" id="UP000435910"/>
    </source>
</evidence>
<dbReference type="InterPro" id="IPR011701">
    <property type="entry name" value="MFS"/>
</dbReference>
<dbReference type="PANTHER" id="PTHR23502">
    <property type="entry name" value="MAJOR FACILITATOR SUPERFAMILY"/>
    <property type="match status" value="1"/>
</dbReference>
<gene>
    <name evidence="11" type="ORF">CHCC16736_2819</name>
    <name evidence="10" type="ORF">I6G80_04705</name>
</gene>
<dbReference type="AlphaFoldDB" id="A0A415J947"/>
<keyword evidence="6 8" id="KW-1133">Transmembrane helix</keyword>
<feature type="transmembrane region" description="Helical" evidence="8">
    <location>
        <begin position="21"/>
        <end position="38"/>
    </location>
</feature>
<feature type="transmembrane region" description="Helical" evidence="8">
    <location>
        <begin position="382"/>
        <end position="403"/>
    </location>
</feature>
<dbReference type="InterPro" id="IPR020846">
    <property type="entry name" value="MFS_dom"/>
</dbReference>
<feature type="transmembrane region" description="Helical" evidence="8">
    <location>
        <begin position="90"/>
        <end position="112"/>
    </location>
</feature>
<accession>A0A415J947</accession>
<reference evidence="10 13" key="2">
    <citation type="submission" date="2020-12" db="EMBL/GenBank/DDBJ databases">
        <title>FDA dAtabase for Regulatory Grade micrObial Sequences (FDA-ARGOS): Supporting development and validation of Infectious Disease Dx tests.</title>
        <authorList>
            <person name="Nelson B."/>
            <person name="Plummer A."/>
            <person name="Tallon L."/>
            <person name="Sadzewicz L."/>
            <person name="Zhao X."/>
            <person name="Boylan J."/>
            <person name="Ott S."/>
            <person name="Bowen H."/>
            <person name="Vavikolanu K."/>
            <person name="Mehta A."/>
            <person name="Aluvathingal J."/>
            <person name="Nadendla S."/>
            <person name="Myers T."/>
            <person name="Yan Y."/>
            <person name="Sichtig H."/>
        </authorList>
    </citation>
    <scope>NUCLEOTIDE SEQUENCE [LARGE SCALE GENOMIC DNA]</scope>
    <source>
        <strain evidence="10 13">FDAARGOS_923</strain>
    </source>
</reference>
<feature type="transmembrane region" description="Helical" evidence="8">
    <location>
        <begin position="118"/>
        <end position="135"/>
    </location>
</feature>
<dbReference type="RefSeq" id="WP_003186323.1">
    <property type="nucleotide sequence ID" value="NZ_CAJCKC010000009.1"/>
</dbReference>
<evidence type="ECO:0000256" key="8">
    <source>
        <dbReference type="RuleBase" id="RU365088"/>
    </source>
</evidence>
<feature type="transmembrane region" description="Helical" evidence="8">
    <location>
        <begin position="147"/>
        <end position="165"/>
    </location>
</feature>
<dbReference type="Proteomes" id="UP000595038">
    <property type="component" value="Chromosome"/>
</dbReference>
<evidence type="ECO:0000313" key="13">
    <source>
        <dbReference type="Proteomes" id="UP000595038"/>
    </source>
</evidence>
<keyword evidence="4 8" id="KW-1003">Cell membrane</keyword>
<name>A0A415J947_BACLI</name>
<dbReference type="FunFam" id="1.20.1720.10:FF:000005">
    <property type="entry name" value="Bcr/CflA family efflux transporter"/>
    <property type="match status" value="1"/>
</dbReference>
<feature type="transmembrane region" description="Helical" evidence="8">
    <location>
        <begin position="356"/>
        <end position="376"/>
    </location>
</feature>
<feature type="domain" description="Major facilitator superfamily (MFS) profile" evidence="9">
    <location>
        <begin position="20"/>
        <end position="409"/>
    </location>
</feature>
<keyword evidence="5 8" id="KW-0812">Transmembrane</keyword>
<feature type="transmembrane region" description="Helical" evidence="8">
    <location>
        <begin position="320"/>
        <end position="344"/>
    </location>
</feature>
<feature type="transmembrane region" description="Helical" evidence="8">
    <location>
        <begin position="258"/>
        <end position="281"/>
    </location>
</feature>
<dbReference type="GO" id="GO:1990961">
    <property type="term" value="P:xenobiotic detoxification by transmembrane export across the plasma membrane"/>
    <property type="evidence" value="ECO:0007669"/>
    <property type="project" value="InterPro"/>
</dbReference>
<proteinExistence type="inferred from homology"/>
<dbReference type="SUPFAM" id="SSF103473">
    <property type="entry name" value="MFS general substrate transporter"/>
    <property type="match status" value="1"/>
</dbReference>
<evidence type="ECO:0000313" key="11">
    <source>
        <dbReference type="EMBL" id="TWL27498.1"/>
    </source>
</evidence>
<evidence type="ECO:0000259" key="9">
    <source>
        <dbReference type="PROSITE" id="PS50850"/>
    </source>
</evidence>
<dbReference type="GO" id="GO:0005886">
    <property type="term" value="C:plasma membrane"/>
    <property type="evidence" value="ECO:0007669"/>
    <property type="project" value="UniProtKB-SubCell"/>
</dbReference>
<feature type="transmembrane region" description="Helical" evidence="8">
    <location>
        <begin position="177"/>
        <end position="197"/>
    </location>
</feature>
<protein>
    <recommendedName>
        <fullName evidence="8">Bcr/CflA family efflux transporter</fullName>
    </recommendedName>
</protein>
<dbReference type="NCBIfam" id="TIGR00710">
    <property type="entry name" value="efflux_Bcr_CflA"/>
    <property type="match status" value="1"/>
</dbReference>
<reference evidence="11 12" key="1">
    <citation type="submission" date="2019-06" db="EMBL/GenBank/DDBJ databases">
        <title>Genome sequence analysis of &gt;100 Bacillus licheniformis strains suggests intrinsic resistance to this species.</title>
        <authorList>
            <person name="Wels M."/>
            <person name="Siezen R.J."/>
            <person name="Johansen E."/>
            <person name="Stuer-Lauridsen B."/>
            <person name="Bjerre K."/>
            <person name="Nielsen B.K.K."/>
        </authorList>
    </citation>
    <scope>NUCLEOTIDE SEQUENCE [LARGE SCALE GENOMIC DNA]</scope>
    <source>
        <strain evidence="11 12">BAC-16736</strain>
    </source>
</reference>
<dbReference type="PANTHER" id="PTHR23502:SF132">
    <property type="entry name" value="POLYAMINE TRANSPORTER 2-RELATED"/>
    <property type="match status" value="1"/>
</dbReference>
<evidence type="ECO:0000313" key="10">
    <source>
        <dbReference type="EMBL" id="QPR73569.1"/>
    </source>
</evidence>
<evidence type="ECO:0000256" key="7">
    <source>
        <dbReference type="ARBA" id="ARBA00023136"/>
    </source>
</evidence>
<dbReference type="InterPro" id="IPR004812">
    <property type="entry name" value="Efflux_drug-R_Bcr/CmlA"/>
</dbReference>
<dbReference type="PROSITE" id="PS50850">
    <property type="entry name" value="MFS"/>
    <property type="match status" value="1"/>
</dbReference>
<evidence type="ECO:0000256" key="1">
    <source>
        <dbReference type="ARBA" id="ARBA00004651"/>
    </source>
</evidence>
<feature type="transmembrane region" description="Helical" evidence="8">
    <location>
        <begin position="293"/>
        <end position="314"/>
    </location>
</feature>
<dbReference type="PROSITE" id="PS00216">
    <property type="entry name" value="SUGAR_TRANSPORT_1"/>
    <property type="match status" value="1"/>
</dbReference>
<comment type="similarity">
    <text evidence="2 8">Belongs to the major facilitator superfamily. Bcr/CmlA family.</text>
</comment>
<dbReference type="EMBL" id="CP065647">
    <property type="protein sequence ID" value="QPR73569.1"/>
    <property type="molecule type" value="Genomic_DNA"/>
</dbReference>
<feature type="transmembrane region" description="Helical" evidence="8">
    <location>
        <begin position="58"/>
        <end position="78"/>
    </location>
</feature>
<sequence length="409" mass="42699">MGTLNSQADLAAHSKAKPNRVWIAVILGILSGIGPVVIDLYLPGLPQMATDLHTNASVVQLSLTSCLLGLAIGQIVIGPFSDVLGRRLPLIVSLSVFAAASFLCAMTSSVWVLIAMRFIQGAAGAGGIVISRAIARDLYSGTELTKFFSLLMLVNGIAPIISPVAGGQLMKWTTWNGVFFIIGLFGLLMILSVIFGVKESLSPENRTAGGFKETFVSFGRLFGQRTFMGYALAQGLIVAGMFGYISASPFVLQDIYKLSAQAFSFCFALNGLGIIIAAQITGRLAGRFGKASLLRSGLLLSFTASVVLFVSVFFKAPLILILIPLFVVVSCIGIVTTTSGSLAMQSQGKSAGSASALLGLLPFILGAAAAPLVGIAGSHTALPMAVVILFCNISALACFNILVRRAALK</sequence>
<keyword evidence="3 8" id="KW-0813">Transport</keyword>
<dbReference type="CDD" id="cd17320">
    <property type="entry name" value="MFS_MdfA_MDR_like"/>
    <property type="match status" value="1"/>
</dbReference>
<feature type="transmembrane region" description="Helical" evidence="8">
    <location>
        <begin position="227"/>
        <end position="246"/>
    </location>
</feature>
<organism evidence="11 12">
    <name type="scientific">Bacillus licheniformis</name>
    <dbReference type="NCBI Taxonomy" id="1402"/>
    <lineage>
        <taxon>Bacteria</taxon>
        <taxon>Bacillati</taxon>
        <taxon>Bacillota</taxon>
        <taxon>Bacilli</taxon>
        <taxon>Bacillales</taxon>
        <taxon>Bacillaceae</taxon>
        <taxon>Bacillus</taxon>
    </lineage>
</organism>
<dbReference type="Proteomes" id="UP000435910">
    <property type="component" value="Unassembled WGS sequence"/>
</dbReference>
<dbReference type="InterPro" id="IPR036259">
    <property type="entry name" value="MFS_trans_sf"/>
</dbReference>
<evidence type="ECO:0000256" key="2">
    <source>
        <dbReference type="ARBA" id="ARBA00006236"/>
    </source>
</evidence>
<evidence type="ECO:0000256" key="4">
    <source>
        <dbReference type="ARBA" id="ARBA00022475"/>
    </source>
</evidence>
<dbReference type="InterPro" id="IPR005829">
    <property type="entry name" value="Sugar_transporter_CS"/>
</dbReference>
<dbReference type="EMBL" id="NILC01000023">
    <property type="protein sequence ID" value="TWL27498.1"/>
    <property type="molecule type" value="Genomic_DNA"/>
</dbReference>
<dbReference type="Gene3D" id="1.20.1720.10">
    <property type="entry name" value="Multidrug resistance protein D"/>
    <property type="match status" value="1"/>
</dbReference>
<dbReference type="GO" id="GO:0042910">
    <property type="term" value="F:xenobiotic transmembrane transporter activity"/>
    <property type="evidence" value="ECO:0007669"/>
    <property type="project" value="InterPro"/>
</dbReference>
<evidence type="ECO:0000256" key="6">
    <source>
        <dbReference type="ARBA" id="ARBA00022989"/>
    </source>
</evidence>
<evidence type="ECO:0000256" key="5">
    <source>
        <dbReference type="ARBA" id="ARBA00022692"/>
    </source>
</evidence>
<comment type="subcellular location">
    <subcellularLocation>
        <location evidence="1 8">Cell membrane</location>
        <topology evidence="1 8">Multi-pass membrane protein</topology>
    </subcellularLocation>
</comment>
<keyword evidence="7 8" id="KW-0472">Membrane</keyword>
<dbReference type="Pfam" id="PF07690">
    <property type="entry name" value="MFS_1"/>
    <property type="match status" value="1"/>
</dbReference>